<feature type="transmembrane region" description="Helical" evidence="1">
    <location>
        <begin position="296"/>
        <end position="315"/>
    </location>
</feature>
<reference evidence="3" key="2">
    <citation type="journal article" date="2016" name="Sci. Rep.">
        <title>Dictyocaulus viviparus genome, variome and transcriptome elucidate lungworm biology and support future intervention.</title>
        <authorList>
            <person name="McNulty S.N."/>
            <person name="Strube C."/>
            <person name="Rosa B.A."/>
            <person name="Martin J.C."/>
            <person name="Tyagi R."/>
            <person name="Choi Y.J."/>
            <person name="Wang Q."/>
            <person name="Hallsworth Pepin K."/>
            <person name="Zhang X."/>
            <person name="Ozersky P."/>
            <person name="Wilson R.K."/>
            <person name="Sternberg P.W."/>
            <person name="Gasser R.B."/>
            <person name="Mitreva M."/>
        </authorList>
    </citation>
    <scope>NUCLEOTIDE SEQUENCE [LARGE SCALE GENOMIC DNA]</scope>
    <source>
        <strain evidence="3">HannoverDv2000</strain>
    </source>
</reference>
<keyword evidence="1" id="KW-0812">Transmembrane</keyword>
<proteinExistence type="predicted"/>
<evidence type="ECO:0000256" key="1">
    <source>
        <dbReference type="SAM" id="Phobius"/>
    </source>
</evidence>
<dbReference type="EMBL" id="KN716343">
    <property type="protein sequence ID" value="KJH46606.1"/>
    <property type="molecule type" value="Genomic_DNA"/>
</dbReference>
<dbReference type="OrthoDB" id="5792463at2759"/>
<evidence type="ECO:0000313" key="2">
    <source>
        <dbReference type="EMBL" id="KJH46606.1"/>
    </source>
</evidence>
<reference evidence="2 3" key="1">
    <citation type="submission" date="2013-11" db="EMBL/GenBank/DDBJ databases">
        <title>Draft genome of the bovine lungworm Dictyocaulus viviparus.</title>
        <authorList>
            <person name="Mitreva M."/>
        </authorList>
    </citation>
    <scope>NUCLEOTIDE SEQUENCE [LARGE SCALE GENOMIC DNA]</scope>
    <source>
        <strain evidence="2 3">HannoverDv2000</strain>
    </source>
</reference>
<organism evidence="2 3">
    <name type="scientific">Dictyocaulus viviparus</name>
    <name type="common">Bovine lungworm</name>
    <dbReference type="NCBI Taxonomy" id="29172"/>
    <lineage>
        <taxon>Eukaryota</taxon>
        <taxon>Metazoa</taxon>
        <taxon>Ecdysozoa</taxon>
        <taxon>Nematoda</taxon>
        <taxon>Chromadorea</taxon>
        <taxon>Rhabditida</taxon>
        <taxon>Rhabditina</taxon>
        <taxon>Rhabditomorpha</taxon>
        <taxon>Strongyloidea</taxon>
        <taxon>Metastrongylidae</taxon>
        <taxon>Dictyocaulus</taxon>
    </lineage>
</organism>
<evidence type="ECO:0000313" key="3">
    <source>
        <dbReference type="Proteomes" id="UP000053766"/>
    </source>
</evidence>
<accession>A0A0D8XW65</accession>
<gene>
    <name evidence="2" type="ORF">DICVIV_07309</name>
</gene>
<dbReference type="AlphaFoldDB" id="A0A0D8XW65"/>
<keyword evidence="3" id="KW-1185">Reference proteome</keyword>
<keyword evidence="1" id="KW-0472">Membrane</keyword>
<keyword evidence="1" id="KW-1133">Transmembrane helix</keyword>
<protein>
    <submittedName>
        <fullName evidence="2">Uncharacterized protein</fullName>
    </submittedName>
</protein>
<name>A0A0D8XW65_DICVI</name>
<sequence length="374" mass="42703">MNVLPLPKRSKIFGMRYLAMIQSYNQEFCHVDINRFVTSASTPETLELIYLLTDVECEISGSLWDKAANLLFTTCPHNPKLQAFVTNQLIVVIQARSPCSLARFKFVLDKLNCAQPDADFLFMFCNEFLSRLRGYFSHIASQLIPLWIFSVLAYSTSREMETKRFTSLIWNHISQMLGSIASTISMELSLGNLEFNVVKFFMVLGSSKSSADIIRKIVADSVPLYMVNQIVILLKNDDDDLQERILRVCGEILTHVGHTLLAIAETEAHRIGLNRTSFVVLIQALVAKLLRSSMDLRFYAHVVPIYVSALIKLPYRMFIYSRIKDILIKFVEEPTIMSRISDNLADLNDVGCYNQLVKETDPRIRRFFDVQGST</sequence>
<dbReference type="Proteomes" id="UP000053766">
    <property type="component" value="Unassembled WGS sequence"/>
</dbReference>